<sequence>MHVQGSPITAQKKLSMDLYLTFASMTVKQPTYEHYEYLRRKVKNKRKLKYGKMKVAGEGLVVTTAPTIT</sequence>
<reference evidence="1 2" key="1">
    <citation type="submission" date="2019-05" db="EMBL/GenBank/DDBJ databases">
        <title>Another draft genome of Portunus trituberculatus and its Hox gene families provides insights of decapod evolution.</title>
        <authorList>
            <person name="Jeong J.-H."/>
            <person name="Song I."/>
            <person name="Kim S."/>
            <person name="Choi T."/>
            <person name="Kim D."/>
            <person name="Ryu S."/>
            <person name="Kim W."/>
        </authorList>
    </citation>
    <scope>NUCLEOTIDE SEQUENCE [LARGE SCALE GENOMIC DNA]</scope>
    <source>
        <tissue evidence="1">Muscle</tissue>
    </source>
</reference>
<evidence type="ECO:0000313" key="1">
    <source>
        <dbReference type="EMBL" id="MPC33016.1"/>
    </source>
</evidence>
<dbReference type="EMBL" id="VSRR010002743">
    <property type="protein sequence ID" value="MPC33016.1"/>
    <property type="molecule type" value="Genomic_DNA"/>
</dbReference>
<gene>
    <name evidence="1" type="ORF">E2C01_026354</name>
</gene>
<protein>
    <submittedName>
        <fullName evidence="1">Uncharacterized protein</fullName>
    </submittedName>
</protein>
<evidence type="ECO:0000313" key="2">
    <source>
        <dbReference type="Proteomes" id="UP000324222"/>
    </source>
</evidence>
<name>A0A5B7EIJ1_PORTR</name>
<organism evidence="1 2">
    <name type="scientific">Portunus trituberculatus</name>
    <name type="common">Swimming crab</name>
    <name type="synonym">Neptunus trituberculatus</name>
    <dbReference type="NCBI Taxonomy" id="210409"/>
    <lineage>
        <taxon>Eukaryota</taxon>
        <taxon>Metazoa</taxon>
        <taxon>Ecdysozoa</taxon>
        <taxon>Arthropoda</taxon>
        <taxon>Crustacea</taxon>
        <taxon>Multicrustacea</taxon>
        <taxon>Malacostraca</taxon>
        <taxon>Eumalacostraca</taxon>
        <taxon>Eucarida</taxon>
        <taxon>Decapoda</taxon>
        <taxon>Pleocyemata</taxon>
        <taxon>Brachyura</taxon>
        <taxon>Eubrachyura</taxon>
        <taxon>Portunoidea</taxon>
        <taxon>Portunidae</taxon>
        <taxon>Portuninae</taxon>
        <taxon>Portunus</taxon>
    </lineage>
</organism>
<dbReference type="AlphaFoldDB" id="A0A5B7EIJ1"/>
<dbReference type="Proteomes" id="UP000324222">
    <property type="component" value="Unassembled WGS sequence"/>
</dbReference>
<comment type="caution">
    <text evidence="1">The sequence shown here is derived from an EMBL/GenBank/DDBJ whole genome shotgun (WGS) entry which is preliminary data.</text>
</comment>
<proteinExistence type="predicted"/>
<accession>A0A5B7EIJ1</accession>
<keyword evidence="2" id="KW-1185">Reference proteome</keyword>